<evidence type="ECO:0000313" key="3">
    <source>
        <dbReference type="EMBL" id="QEK11697.1"/>
    </source>
</evidence>
<dbReference type="OrthoDB" id="570195at2"/>
<feature type="signal peptide" evidence="2">
    <location>
        <begin position="1"/>
        <end position="21"/>
    </location>
</feature>
<evidence type="ECO:0000313" key="4">
    <source>
        <dbReference type="Proteomes" id="UP000324646"/>
    </source>
</evidence>
<gene>
    <name evidence="3" type="ORF">FQB35_04585</name>
</gene>
<protein>
    <recommendedName>
        <fullName evidence="5">Beta-lactamase inhibitor (BLIP)</fullName>
    </recommendedName>
</protein>
<dbReference type="Gene3D" id="3.30.1450.10">
    <property type="match status" value="1"/>
</dbReference>
<keyword evidence="1 2" id="KW-0732">Signal</keyword>
<evidence type="ECO:0008006" key="5">
    <source>
        <dbReference type="Google" id="ProtNLM"/>
    </source>
</evidence>
<dbReference type="KEGG" id="crs:FQB35_04585"/>
<dbReference type="AlphaFoldDB" id="A0A5C0SCM3"/>
<accession>A0A5C0SCM3</accession>
<sequence length="97" mass="10683">MKKIISLLIFVLLVSILTSCGNNTTKVTLENFNKIETGMTLKEVTAILGEGVQDAKTESKSIGLVVESYIWKNKDGSNIIIMFKNGKVDTKAQSFLK</sequence>
<dbReference type="PROSITE" id="PS51257">
    <property type="entry name" value="PROKAR_LIPOPROTEIN"/>
    <property type="match status" value="1"/>
</dbReference>
<evidence type="ECO:0000256" key="1">
    <source>
        <dbReference type="ARBA" id="ARBA00022729"/>
    </source>
</evidence>
<dbReference type="EMBL" id="CP042243">
    <property type="protein sequence ID" value="QEK11697.1"/>
    <property type="molecule type" value="Genomic_DNA"/>
</dbReference>
<organism evidence="3 4">
    <name type="scientific">Crassaminicella thermophila</name>
    <dbReference type="NCBI Taxonomy" id="2599308"/>
    <lineage>
        <taxon>Bacteria</taxon>
        <taxon>Bacillati</taxon>
        <taxon>Bacillota</taxon>
        <taxon>Clostridia</taxon>
        <taxon>Eubacteriales</taxon>
        <taxon>Clostridiaceae</taxon>
        <taxon>Crassaminicella</taxon>
    </lineage>
</organism>
<keyword evidence="4" id="KW-1185">Reference proteome</keyword>
<evidence type="ECO:0000256" key="2">
    <source>
        <dbReference type="SAM" id="SignalP"/>
    </source>
</evidence>
<feature type="chain" id="PRO_5023117133" description="Beta-lactamase inhibitor (BLIP)" evidence="2">
    <location>
        <begin position="22"/>
        <end position="97"/>
    </location>
</feature>
<dbReference type="RefSeq" id="WP_148808852.1">
    <property type="nucleotide sequence ID" value="NZ_CP042243.1"/>
</dbReference>
<proteinExistence type="predicted"/>
<reference evidence="3 4" key="1">
    <citation type="submission" date="2019-07" db="EMBL/GenBank/DDBJ databases">
        <title>Complete genome of Crassaminicella thermophila SY095.</title>
        <authorList>
            <person name="Li X."/>
        </authorList>
    </citation>
    <scope>NUCLEOTIDE SEQUENCE [LARGE SCALE GENOMIC DNA]</scope>
    <source>
        <strain evidence="3 4">SY095</strain>
    </source>
</reference>
<dbReference type="InterPro" id="IPR037873">
    <property type="entry name" value="BamE-like"/>
</dbReference>
<name>A0A5C0SCM3_CRATE</name>
<dbReference type="Proteomes" id="UP000324646">
    <property type="component" value="Chromosome"/>
</dbReference>